<feature type="compositionally biased region" description="Basic residues" evidence="6">
    <location>
        <begin position="313"/>
        <end position="324"/>
    </location>
</feature>
<comment type="function">
    <text evidence="5">Involved in ribosomal large subunit assembly.</text>
</comment>
<gene>
    <name evidence="7" type="ORF">BLNAU_3799</name>
</gene>
<sequence length="353" mass="39244">MMSSISLDLGLTAISDITPIDRDELKANVEDYFLAVTTKNMQILLSVLLKLPKETDDTGNVIVTLPKPITRLPRAKPVPVEPEPTRWEKFAKQKQIGKFAKGQKRERLVFDETDQQWKPKWGRNKITKVDPQDHIIEHQAGVKVKPGEDPFEARDLAKRESKQKQKEREEENIKRTMKKAGVPNRGVPASVALPTVLFPSAGSTSKYQKPPSVEASEAGVNKMLKLAELSTRGRGLVDPTRQLTKQKRTKPGFSEDKGKKRSGFDDEKERNLRIAMGLGFKEDGVNDSKAGRMAHKMDGGLDTSDLGSLLEKPKKKKSQPKHTRGIAGMNKKGGRRGHSGGSKSNSGKTMKKH</sequence>
<feature type="compositionally biased region" description="Low complexity" evidence="6">
    <location>
        <begin position="300"/>
        <end position="310"/>
    </location>
</feature>
<evidence type="ECO:0000256" key="2">
    <source>
        <dbReference type="ARBA" id="ARBA00010077"/>
    </source>
</evidence>
<proteinExistence type="inferred from homology"/>
<dbReference type="EMBL" id="JARBJD010000017">
    <property type="protein sequence ID" value="KAK2961353.1"/>
    <property type="molecule type" value="Genomic_DNA"/>
</dbReference>
<comment type="subcellular location">
    <subcellularLocation>
        <location evidence="1 5">Nucleus</location>
    </subcellularLocation>
</comment>
<keyword evidence="8" id="KW-1185">Reference proteome</keyword>
<comment type="caution">
    <text evidence="7">The sequence shown here is derived from an EMBL/GenBank/DDBJ whole genome shotgun (WGS) entry which is preliminary data.</text>
</comment>
<evidence type="ECO:0000313" key="7">
    <source>
        <dbReference type="EMBL" id="KAK2961353.1"/>
    </source>
</evidence>
<accession>A0ABQ9YC52</accession>
<evidence type="ECO:0000256" key="5">
    <source>
        <dbReference type="RuleBase" id="RU364132"/>
    </source>
</evidence>
<evidence type="ECO:0000256" key="4">
    <source>
        <dbReference type="ARBA" id="ARBA00023242"/>
    </source>
</evidence>
<feature type="region of interest" description="Disordered" evidence="6">
    <location>
        <begin position="154"/>
        <end position="187"/>
    </location>
</feature>
<feature type="compositionally biased region" description="Basic and acidic residues" evidence="6">
    <location>
        <begin position="154"/>
        <end position="174"/>
    </location>
</feature>
<evidence type="ECO:0000313" key="8">
    <source>
        <dbReference type="Proteomes" id="UP001281761"/>
    </source>
</evidence>
<feature type="region of interest" description="Disordered" evidence="6">
    <location>
        <begin position="231"/>
        <end position="353"/>
    </location>
</feature>
<dbReference type="Proteomes" id="UP001281761">
    <property type="component" value="Unassembled WGS sequence"/>
</dbReference>
<keyword evidence="4 5" id="KW-0539">Nucleus</keyword>
<evidence type="ECO:0000256" key="6">
    <source>
        <dbReference type="SAM" id="MobiDB-lite"/>
    </source>
</evidence>
<feature type="compositionally biased region" description="Basic and acidic residues" evidence="6">
    <location>
        <begin position="280"/>
        <end position="299"/>
    </location>
</feature>
<evidence type="ECO:0000256" key="3">
    <source>
        <dbReference type="ARBA" id="ARBA00022517"/>
    </source>
</evidence>
<evidence type="ECO:0000256" key="1">
    <source>
        <dbReference type="ARBA" id="ARBA00004123"/>
    </source>
</evidence>
<comment type="similarity">
    <text evidence="2 5">Belongs to the RRS1 family.</text>
</comment>
<protein>
    <recommendedName>
        <fullName evidence="5">Ribosome biogenesis regulatory protein</fullName>
    </recommendedName>
</protein>
<feature type="compositionally biased region" description="Basic and acidic residues" evidence="6">
    <location>
        <begin position="253"/>
        <end position="272"/>
    </location>
</feature>
<name>A0ABQ9YC52_9EUKA</name>
<dbReference type="InterPro" id="IPR007023">
    <property type="entry name" value="Ribosom_reg"/>
</dbReference>
<feature type="compositionally biased region" description="Low complexity" evidence="6">
    <location>
        <begin position="341"/>
        <end position="353"/>
    </location>
</feature>
<dbReference type="Pfam" id="PF04939">
    <property type="entry name" value="RRS1"/>
    <property type="match status" value="1"/>
</dbReference>
<organism evidence="7 8">
    <name type="scientific">Blattamonas nauphoetae</name>
    <dbReference type="NCBI Taxonomy" id="2049346"/>
    <lineage>
        <taxon>Eukaryota</taxon>
        <taxon>Metamonada</taxon>
        <taxon>Preaxostyla</taxon>
        <taxon>Oxymonadida</taxon>
        <taxon>Blattamonas</taxon>
    </lineage>
</organism>
<reference evidence="7 8" key="1">
    <citation type="journal article" date="2022" name="bioRxiv">
        <title>Genomics of Preaxostyla Flagellates Illuminates Evolutionary Transitions and the Path Towards Mitochondrial Loss.</title>
        <authorList>
            <person name="Novak L.V.F."/>
            <person name="Treitli S.C."/>
            <person name="Pyrih J."/>
            <person name="Halakuc P."/>
            <person name="Pipaliya S.V."/>
            <person name="Vacek V."/>
            <person name="Brzon O."/>
            <person name="Soukal P."/>
            <person name="Eme L."/>
            <person name="Dacks J.B."/>
            <person name="Karnkowska A."/>
            <person name="Elias M."/>
            <person name="Hampl V."/>
        </authorList>
    </citation>
    <scope>NUCLEOTIDE SEQUENCE [LARGE SCALE GENOMIC DNA]</scope>
    <source>
        <strain evidence="7">NAU3</strain>
        <tissue evidence="7">Gut</tissue>
    </source>
</reference>
<keyword evidence="3 5" id="KW-0690">Ribosome biogenesis</keyword>